<dbReference type="InterPro" id="IPR017937">
    <property type="entry name" value="Thioredoxin_CS"/>
</dbReference>
<keyword evidence="2" id="KW-0249">Electron transport</keyword>
<dbReference type="SUPFAM" id="SSF52833">
    <property type="entry name" value="Thioredoxin-like"/>
    <property type="match status" value="1"/>
</dbReference>
<keyword evidence="5" id="KW-0472">Membrane</keyword>
<proteinExistence type="predicted"/>
<feature type="domain" description="Thioredoxin" evidence="6">
    <location>
        <begin position="20"/>
        <end position="145"/>
    </location>
</feature>
<dbReference type="PROSITE" id="PS00194">
    <property type="entry name" value="THIOREDOXIN_1"/>
    <property type="match status" value="1"/>
</dbReference>
<dbReference type="PANTHER" id="PTHR45663:SF11">
    <property type="entry name" value="GEO12009P1"/>
    <property type="match status" value="1"/>
</dbReference>
<evidence type="ECO:0000256" key="5">
    <source>
        <dbReference type="SAM" id="Phobius"/>
    </source>
</evidence>
<dbReference type="PANTHER" id="PTHR45663">
    <property type="entry name" value="GEO12009P1"/>
    <property type="match status" value="1"/>
</dbReference>
<dbReference type="InterPro" id="IPR036249">
    <property type="entry name" value="Thioredoxin-like_sf"/>
</dbReference>
<gene>
    <name evidence="7" type="ORF">ACFO5Q_18675</name>
</gene>
<evidence type="ECO:0000256" key="2">
    <source>
        <dbReference type="ARBA" id="ARBA00022982"/>
    </source>
</evidence>
<accession>A0ABV8UF20</accession>
<keyword evidence="8" id="KW-1185">Reference proteome</keyword>
<dbReference type="InterPro" id="IPR013766">
    <property type="entry name" value="Thioredoxin_domain"/>
</dbReference>
<sequence length="146" mass="16110">MKAKLNKLWAMLGVTGVIAVILGSALIYMNLRSADPILPGWEEYSPARFEELMASGEPVLVEIYASWCPTCLLQHRAFEELHETGRAPEIRAVRVDFDRDTSFIQAHGYQGTGMLVLFKNGREVAREAGLVSGDKILGFLTANGIN</sequence>
<dbReference type="Gene3D" id="3.40.30.10">
    <property type="entry name" value="Glutaredoxin"/>
    <property type="match status" value="1"/>
</dbReference>
<dbReference type="EMBL" id="JBHSCR010000036">
    <property type="protein sequence ID" value="MFC4349881.1"/>
    <property type="molecule type" value="Genomic_DNA"/>
</dbReference>
<dbReference type="Proteomes" id="UP001595776">
    <property type="component" value="Unassembled WGS sequence"/>
</dbReference>
<organism evidence="7 8">
    <name type="scientific">Kordiimonas lipolytica</name>
    <dbReference type="NCBI Taxonomy" id="1662421"/>
    <lineage>
        <taxon>Bacteria</taxon>
        <taxon>Pseudomonadati</taxon>
        <taxon>Pseudomonadota</taxon>
        <taxon>Alphaproteobacteria</taxon>
        <taxon>Kordiimonadales</taxon>
        <taxon>Kordiimonadaceae</taxon>
        <taxon>Kordiimonas</taxon>
    </lineage>
</organism>
<evidence type="ECO:0000259" key="6">
    <source>
        <dbReference type="PROSITE" id="PS51352"/>
    </source>
</evidence>
<dbReference type="CDD" id="cd02947">
    <property type="entry name" value="TRX_family"/>
    <property type="match status" value="1"/>
</dbReference>
<keyword evidence="5" id="KW-0812">Transmembrane</keyword>
<evidence type="ECO:0000256" key="4">
    <source>
        <dbReference type="ARBA" id="ARBA00023284"/>
    </source>
</evidence>
<comment type="caution">
    <text evidence="7">The sequence shown here is derived from an EMBL/GenBank/DDBJ whole genome shotgun (WGS) entry which is preliminary data.</text>
</comment>
<evidence type="ECO:0000256" key="1">
    <source>
        <dbReference type="ARBA" id="ARBA00022448"/>
    </source>
</evidence>
<reference evidence="8" key="1">
    <citation type="journal article" date="2019" name="Int. J. Syst. Evol. Microbiol.">
        <title>The Global Catalogue of Microorganisms (GCM) 10K type strain sequencing project: providing services to taxonomists for standard genome sequencing and annotation.</title>
        <authorList>
            <consortium name="The Broad Institute Genomics Platform"/>
            <consortium name="The Broad Institute Genome Sequencing Center for Infectious Disease"/>
            <person name="Wu L."/>
            <person name="Ma J."/>
        </authorList>
    </citation>
    <scope>NUCLEOTIDE SEQUENCE [LARGE SCALE GENOMIC DNA]</scope>
    <source>
        <strain evidence="8">CGMCC 1.15304</strain>
    </source>
</reference>
<keyword evidence="4" id="KW-0676">Redox-active center</keyword>
<keyword evidence="3" id="KW-1015">Disulfide bond</keyword>
<keyword evidence="5" id="KW-1133">Transmembrane helix</keyword>
<dbReference type="Pfam" id="PF00085">
    <property type="entry name" value="Thioredoxin"/>
    <property type="match status" value="1"/>
</dbReference>
<dbReference type="PROSITE" id="PS51352">
    <property type="entry name" value="THIOREDOXIN_2"/>
    <property type="match status" value="1"/>
</dbReference>
<keyword evidence="1" id="KW-0813">Transport</keyword>
<protein>
    <submittedName>
        <fullName evidence="7">Thioredoxin family protein</fullName>
    </submittedName>
</protein>
<dbReference type="RefSeq" id="WP_068144355.1">
    <property type="nucleotide sequence ID" value="NZ_JBHSCR010000036.1"/>
</dbReference>
<evidence type="ECO:0000313" key="8">
    <source>
        <dbReference type="Proteomes" id="UP001595776"/>
    </source>
</evidence>
<name>A0ABV8UF20_9PROT</name>
<evidence type="ECO:0000313" key="7">
    <source>
        <dbReference type="EMBL" id="MFC4349881.1"/>
    </source>
</evidence>
<evidence type="ECO:0000256" key="3">
    <source>
        <dbReference type="ARBA" id="ARBA00023157"/>
    </source>
</evidence>
<feature type="transmembrane region" description="Helical" evidence="5">
    <location>
        <begin position="9"/>
        <end position="29"/>
    </location>
</feature>